<dbReference type="AlphaFoldDB" id="A0A0L6JJ30"/>
<proteinExistence type="predicted"/>
<evidence type="ECO:0000313" key="2">
    <source>
        <dbReference type="Proteomes" id="UP000036923"/>
    </source>
</evidence>
<dbReference type="RefSeq" id="WP_036943048.1">
    <property type="nucleotide sequence ID" value="NZ_JQKC01000020.1"/>
</dbReference>
<gene>
    <name evidence="1" type="ORF">Bccel_0717</name>
</gene>
<dbReference type="STRING" id="398512.Bccel_0717"/>
<organism evidence="1 2">
    <name type="scientific">Pseudobacteroides cellulosolvens ATCC 35603 = DSM 2933</name>
    <dbReference type="NCBI Taxonomy" id="398512"/>
    <lineage>
        <taxon>Bacteria</taxon>
        <taxon>Bacillati</taxon>
        <taxon>Bacillota</taxon>
        <taxon>Clostridia</taxon>
        <taxon>Eubacteriales</taxon>
        <taxon>Oscillospiraceae</taxon>
        <taxon>Pseudobacteroides</taxon>
    </lineage>
</organism>
<reference evidence="2" key="1">
    <citation type="submission" date="2015-07" db="EMBL/GenBank/DDBJ databases">
        <title>Near-Complete Genome Sequence of the Cellulolytic Bacterium Bacteroides (Pseudobacteroides) cellulosolvens ATCC 35603.</title>
        <authorList>
            <person name="Dassa B."/>
            <person name="Utturkar S.M."/>
            <person name="Klingeman D.M."/>
            <person name="Hurt R.A."/>
            <person name="Keller M."/>
            <person name="Xu J."/>
            <person name="Reddy Y.H.K."/>
            <person name="Borovok I."/>
            <person name="Grinberg I.R."/>
            <person name="Lamed R."/>
            <person name="Zhivin O."/>
            <person name="Bayer E.A."/>
            <person name="Brown S.D."/>
        </authorList>
    </citation>
    <scope>NUCLEOTIDE SEQUENCE [LARGE SCALE GENOMIC DNA]</scope>
    <source>
        <strain evidence="2">DSM 2933</strain>
    </source>
</reference>
<protein>
    <submittedName>
        <fullName evidence="1">Uncharacterized protein</fullName>
    </submittedName>
</protein>
<dbReference type="EMBL" id="LGTC01000001">
    <property type="protein sequence ID" value="KNY25457.1"/>
    <property type="molecule type" value="Genomic_DNA"/>
</dbReference>
<evidence type="ECO:0000313" key="1">
    <source>
        <dbReference type="EMBL" id="KNY25457.1"/>
    </source>
</evidence>
<dbReference type="eggNOG" id="COG3533">
    <property type="taxonomic scope" value="Bacteria"/>
</dbReference>
<accession>A0A0L6JJ30</accession>
<dbReference type="Proteomes" id="UP000036923">
    <property type="component" value="Unassembled WGS sequence"/>
</dbReference>
<keyword evidence="2" id="KW-1185">Reference proteome</keyword>
<sequence>MLKLIPDKNKLPRYTGRNNIPISVNSGATEVTVDFAPDLQGSNGTTADMRAQIVYRAADGTTVFSSPVSSGKTTLKLAKAPKNGVVTVVISNVTMGGYKNAKSYGWDTTEKFGYKIQVTGGTVQYSNIAV</sequence>
<comment type="caution">
    <text evidence="1">The sequence shown here is derived from an EMBL/GenBank/DDBJ whole genome shotgun (WGS) entry which is preliminary data.</text>
</comment>
<name>A0A0L6JJ30_9FIRM</name>
<dbReference type="OrthoDB" id="231241at2"/>